<comment type="caution">
    <text evidence="2">The sequence shown here is derived from an EMBL/GenBank/DDBJ whole genome shotgun (WGS) entry which is preliminary data.</text>
</comment>
<reference evidence="2" key="1">
    <citation type="submission" date="2021-05" db="EMBL/GenBank/DDBJ databases">
        <authorList>
            <person name="Pietrasiak N."/>
            <person name="Ward R."/>
            <person name="Stajich J.E."/>
            <person name="Kurbessoian T."/>
        </authorList>
    </citation>
    <scope>NUCLEOTIDE SEQUENCE</scope>
    <source>
        <strain evidence="2">GSE-TBD4-15B</strain>
    </source>
</reference>
<reference evidence="2" key="2">
    <citation type="journal article" date="2022" name="Microbiol. Resour. Announc.">
        <title>Metagenome Sequencing to Explore Phylogenomics of Terrestrial Cyanobacteria.</title>
        <authorList>
            <person name="Ward R.D."/>
            <person name="Stajich J.E."/>
            <person name="Johansen J.R."/>
            <person name="Huntemann M."/>
            <person name="Clum A."/>
            <person name="Foster B."/>
            <person name="Foster B."/>
            <person name="Roux S."/>
            <person name="Palaniappan K."/>
            <person name="Varghese N."/>
            <person name="Mukherjee S."/>
            <person name="Reddy T.B.K."/>
            <person name="Daum C."/>
            <person name="Copeland A."/>
            <person name="Chen I.A."/>
            <person name="Ivanova N.N."/>
            <person name="Kyrpides N.C."/>
            <person name="Shapiro N."/>
            <person name="Eloe-Fadrosh E.A."/>
            <person name="Pietrasiak N."/>
        </authorList>
    </citation>
    <scope>NUCLEOTIDE SEQUENCE</scope>
    <source>
        <strain evidence="2">GSE-TBD4-15B</strain>
    </source>
</reference>
<name>A0A951PA33_9CYAN</name>
<feature type="compositionally biased region" description="Low complexity" evidence="1">
    <location>
        <begin position="35"/>
        <end position="56"/>
    </location>
</feature>
<feature type="region of interest" description="Disordered" evidence="1">
    <location>
        <begin position="1"/>
        <end position="56"/>
    </location>
</feature>
<dbReference type="AlphaFoldDB" id="A0A951PA33"/>
<evidence type="ECO:0000313" key="2">
    <source>
        <dbReference type="EMBL" id="MBW4465772.1"/>
    </source>
</evidence>
<evidence type="ECO:0000313" key="3">
    <source>
        <dbReference type="Proteomes" id="UP000707356"/>
    </source>
</evidence>
<dbReference type="Proteomes" id="UP000707356">
    <property type="component" value="Unassembled WGS sequence"/>
</dbReference>
<evidence type="ECO:0000256" key="1">
    <source>
        <dbReference type="SAM" id="MobiDB-lite"/>
    </source>
</evidence>
<dbReference type="EMBL" id="JAHHHV010000064">
    <property type="protein sequence ID" value="MBW4465772.1"/>
    <property type="molecule type" value="Genomic_DNA"/>
</dbReference>
<organism evidence="2 3">
    <name type="scientific">Pegethrix bostrychoides GSE-TBD4-15B</name>
    <dbReference type="NCBI Taxonomy" id="2839662"/>
    <lineage>
        <taxon>Bacteria</taxon>
        <taxon>Bacillati</taxon>
        <taxon>Cyanobacteriota</taxon>
        <taxon>Cyanophyceae</taxon>
        <taxon>Oculatellales</taxon>
        <taxon>Oculatellaceae</taxon>
        <taxon>Pegethrix</taxon>
    </lineage>
</organism>
<accession>A0A951PA33</accession>
<proteinExistence type="predicted"/>
<sequence length="56" mass="6013">MNSSAGKGLKANPFVTVRDPQTGQWQVYRPDDRSSSLNANSSQSSQSANGQSANER</sequence>
<gene>
    <name evidence="2" type="ORF">KME07_10090</name>
</gene>
<protein>
    <submittedName>
        <fullName evidence="2">Uncharacterized protein</fullName>
    </submittedName>
</protein>